<dbReference type="EMBL" id="MU859116">
    <property type="protein sequence ID" value="KAK3952845.1"/>
    <property type="molecule type" value="Genomic_DNA"/>
</dbReference>
<reference evidence="2" key="2">
    <citation type="submission" date="2023-06" db="EMBL/GenBank/DDBJ databases">
        <authorList>
            <consortium name="Lawrence Berkeley National Laboratory"/>
            <person name="Mondo S.J."/>
            <person name="Hensen N."/>
            <person name="Bonometti L."/>
            <person name="Westerberg I."/>
            <person name="Brannstrom I.O."/>
            <person name="Guillou S."/>
            <person name="Cros-Aarteil S."/>
            <person name="Calhoun S."/>
            <person name="Haridas S."/>
            <person name="Kuo A."/>
            <person name="Pangilinan J."/>
            <person name="Riley R."/>
            <person name="Labutti K."/>
            <person name="Andreopoulos B."/>
            <person name="Lipzen A."/>
            <person name="Chen C."/>
            <person name="Yanf M."/>
            <person name="Daum C."/>
            <person name="Ng V."/>
            <person name="Clum A."/>
            <person name="Steindorff A."/>
            <person name="Ohm R."/>
            <person name="Martin F."/>
            <person name="Silar P."/>
            <person name="Natvig D."/>
            <person name="Lalanne C."/>
            <person name="Gautier V."/>
            <person name="Ament-Velasquez S.L."/>
            <person name="Kruys A."/>
            <person name="Hutchinson M.I."/>
            <person name="Powell A.J."/>
            <person name="Barry K."/>
            <person name="Miller A.N."/>
            <person name="Grigoriev I.V."/>
            <person name="Debuchy R."/>
            <person name="Gladieux P."/>
            <person name="Thoren M.H."/>
            <person name="Johannesson H."/>
        </authorList>
    </citation>
    <scope>NUCLEOTIDE SEQUENCE</scope>
    <source>
        <strain evidence="2">CBS 626.80</strain>
    </source>
</reference>
<evidence type="ECO:0000313" key="2">
    <source>
        <dbReference type="EMBL" id="KAK3952845.1"/>
    </source>
</evidence>
<protein>
    <submittedName>
        <fullName evidence="2">Uncharacterized protein</fullName>
    </submittedName>
</protein>
<proteinExistence type="predicted"/>
<feature type="compositionally biased region" description="Low complexity" evidence="1">
    <location>
        <begin position="18"/>
        <end position="29"/>
    </location>
</feature>
<evidence type="ECO:0000256" key="1">
    <source>
        <dbReference type="SAM" id="MobiDB-lite"/>
    </source>
</evidence>
<name>A0AAN6NVW5_9PEZI</name>
<dbReference type="PANTHER" id="PTHR39697:SF1">
    <property type="entry name" value="RICIN B LECTIN DOMAIN-CONTAINING PROTEIN"/>
    <property type="match status" value="1"/>
</dbReference>
<feature type="region of interest" description="Disordered" evidence="1">
    <location>
        <begin position="1"/>
        <end position="44"/>
    </location>
</feature>
<organism evidence="2 3">
    <name type="scientific">Pseudoneurospora amorphoporcata</name>
    <dbReference type="NCBI Taxonomy" id="241081"/>
    <lineage>
        <taxon>Eukaryota</taxon>
        <taxon>Fungi</taxon>
        <taxon>Dikarya</taxon>
        <taxon>Ascomycota</taxon>
        <taxon>Pezizomycotina</taxon>
        <taxon>Sordariomycetes</taxon>
        <taxon>Sordariomycetidae</taxon>
        <taxon>Sordariales</taxon>
        <taxon>Sordariaceae</taxon>
        <taxon>Pseudoneurospora</taxon>
    </lineage>
</organism>
<dbReference type="PANTHER" id="PTHR39697">
    <property type="entry name" value="RICIN B LECTIN DOMAIN-CONTAINING PROTEIN-RELATED"/>
    <property type="match status" value="1"/>
</dbReference>
<sequence length="240" mass="26133">MASTPPPSQPDEKDLGPDDSVSTVSDSSTIHLRTPTSSSVFASTSNRRDNIPYITRDSAPGPGSTYIIAHKSGSKNQALAVVGGKLLLTTLLELLPNPPVIDPDQAKAFAGVCNWHWKCEESDGWLGFRNAATGLLLGTPVPDKTSTAVEIRATASSLSTTEQFCVRKATLREGYLLLKRLDIKKTVYLLPVRPSLSIYLGDGDNNLLQTTKVTERFHCSSTWEFVKVDHDIVSSWSSMR</sequence>
<feature type="compositionally biased region" description="Polar residues" evidence="1">
    <location>
        <begin position="30"/>
        <end position="44"/>
    </location>
</feature>
<keyword evidence="3" id="KW-1185">Reference proteome</keyword>
<comment type="caution">
    <text evidence="2">The sequence shown here is derived from an EMBL/GenBank/DDBJ whole genome shotgun (WGS) entry which is preliminary data.</text>
</comment>
<dbReference type="AlphaFoldDB" id="A0AAN6NVW5"/>
<gene>
    <name evidence="2" type="ORF">QBC32DRAFT_340423</name>
</gene>
<dbReference type="Proteomes" id="UP001303222">
    <property type="component" value="Unassembled WGS sequence"/>
</dbReference>
<evidence type="ECO:0000313" key="3">
    <source>
        <dbReference type="Proteomes" id="UP001303222"/>
    </source>
</evidence>
<reference evidence="2" key="1">
    <citation type="journal article" date="2023" name="Mol. Phylogenet. Evol.">
        <title>Genome-scale phylogeny and comparative genomics of the fungal order Sordariales.</title>
        <authorList>
            <person name="Hensen N."/>
            <person name="Bonometti L."/>
            <person name="Westerberg I."/>
            <person name="Brannstrom I.O."/>
            <person name="Guillou S."/>
            <person name="Cros-Aarteil S."/>
            <person name="Calhoun S."/>
            <person name="Haridas S."/>
            <person name="Kuo A."/>
            <person name="Mondo S."/>
            <person name="Pangilinan J."/>
            <person name="Riley R."/>
            <person name="LaButti K."/>
            <person name="Andreopoulos B."/>
            <person name="Lipzen A."/>
            <person name="Chen C."/>
            <person name="Yan M."/>
            <person name="Daum C."/>
            <person name="Ng V."/>
            <person name="Clum A."/>
            <person name="Steindorff A."/>
            <person name="Ohm R.A."/>
            <person name="Martin F."/>
            <person name="Silar P."/>
            <person name="Natvig D.O."/>
            <person name="Lalanne C."/>
            <person name="Gautier V."/>
            <person name="Ament-Velasquez S.L."/>
            <person name="Kruys A."/>
            <person name="Hutchinson M.I."/>
            <person name="Powell A.J."/>
            <person name="Barry K."/>
            <person name="Miller A.N."/>
            <person name="Grigoriev I.V."/>
            <person name="Debuchy R."/>
            <person name="Gladieux P."/>
            <person name="Hiltunen Thoren M."/>
            <person name="Johannesson H."/>
        </authorList>
    </citation>
    <scope>NUCLEOTIDE SEQUENCE</scope>
    <source>
        <strain evidence="2">CBS 626.80</strain>
    </source>
</reference>
<accession>A0AAN6NVW5</accession>